<feature type="domain" description="AB hydrolase-1" evidence="1">
    <location>
        <begin position="38"/>
        <end position="161"/>
    </location>
</feature>
<accession>A0A1M4E1T5</accession>
<dbReference type="AlphaFoldDB" id="A0A1M4E1T5"/>
<dbReference type="RefSeq" id="WP_225271999.1">
    <property type="nucleotide sequence ID" value="NZ_CP084058.1"/>
</dbReference>
<dbReference type="GO" id="GO:0004806">
    <property type="term" value="F:triacylglycerol lipase activity"/>
    <property type="evidence" value="ECO:0007669"/>
    <property type="project" value="TreeGrafter"/>
</dbReference>
<dbReference type="EMBL" id="LT559118">
    <property type="protein sequence ID" value="SBO92755.1"/>
    <property type="molecule type" value="Genomic_DNA"/>
</dbReference>
<reference evidence="2" key="1">
    <citation type="submission" date="2016-04" db="EMBL/GenBank/DDBJ databases">
        <authorList>
            <person name="Evans L.H."/>
            <person name="Alamgir A."/>
            <person name="Owens N."/>
            <person name="Weber N.D."/>
            <person name="Virtaneva K."/>
            <person name="Barbian K."/>
            <person name="Babar A."/>
            <person name="Rosenke K."/>
        </authorList>
    </citation>
    <scope>NUCLEOTIDE SEQUENCE</scope>
    <source>
        <strain evidence="2">Nono1</strain>
    </source>
</reference>
<gene>
    <name evidence="2" type="ORF">BN4615_P2269</name>
</gene>
<name>A0A1M4E1T5_9ACTN</name>
<protein>
    <submittedName>
        <fullName evidence="2">Abhydrolase, alpha/beta hydrolase fold</fullName>
    </submittedName>
</protein>
<evidence type="ECO:0000259" key="1">
    <source>
        <dbReference type="Pfam" id="PF00561"/>
    </source>
</evidence>
<dbReference type="PANTHER" id="PTHR43433">
    <property type="entry name" value="HYDROLASE, ALPHA/BETA FOLD FAMILY PROTEIN"/>
    <property type="match status" value="1"/>
</dbReference>
<dbReference type="InterPro" id="IPR000073">
    <property type="entry name" value="AB_hydrolase_1"/>
</dbReference>
<dbReference type="InterPro" id="IPR029058">
    <property type="entry name" value="AB_hydrolase_fold"/>
</dbReference>
<dbReference type="GO" id="GO:0046503">
    <property type="term" value="P:glycerolipid catabolic process"/>
    <property type="evidence" value="ECO:0007669"/>
    <property type="project" value="TreeGrafter"/>
</dbReference>
<keyword evidence="2" id="KW-0378">Hydrolase</keyword>
<proteinExistence type="predicted"/>
<dbReference type="SUPFAM" id="SSF53474">
    <property type="entry name" value="alpha/beta-Hydrolases"/>
    <property type="match status" value="1"/>
</dbReference>
<dbReference type="PANTHER" id="PTHR43433:SF5">
    <property type="entry name" value="AB HYDROLASE-1 DOMAIN-CONTAINING PROTEIN"/>
    <property type="match status" value="1"/>
</dbReference>
<organism evidence="2">
    <name type="scientific">Nonomuraea gerenzanensis</name>
    <dbReference type="NCBI Taxonomy" id="93944"/>
    <lineage>
        <taxon>Bacteria</taxon>
        <taxon>Bacillati</taxon>
        <taxon>Actinomycetota</taxon>
        <taxon>Actinomycetes</taxon>
        <taxon>Streptosporangiales</taxon>
        <taxon>Streptosporangiaceae</taxon>
        <taxon>Nonomuraea</taxon>
    </lineage>
</organism>
<dbReference type="Pfam" id="PF00561">
    <property type="entry name" value="Abhydrolase_1"/>
    <property type="match status" value="1"/>
</dbReference>
<sequence length="289" mass="31415">MTMLSVHEADLYYETRGTGPYLLISQSGEGDAGRSVDLVDHLADAYTVITYDRRGLSRSSTSTGTAASAREHADDLPASIQQHADDVHRLLAHLTDRPVIMLGLSLGASIGLHLAMRHPEQLSLLIAHEPVSPWLLPPAERERHRAELAELRDLYLRAGLPAAIKEVARVLGITGGTAQGGTGADPEPGLTPHPMTPRRQANFDYFIRHDFRAVIEDDLDLTGCRTRILPAAGLTTPPAVFDRRCADELAALLRTEVAMLPGGHNGNLTHPRAYAARLRDLLPELLPVP</sequence>
<evidence type="ECO:0000313" key="2">
    <source>
        <dbReference type="EMBL" id="SBO92755.1"/>
    </source>
</evidence>
<dbReference type="InterPro" id="IPR050471">
    <property type="entry name" value="AB_hydrolase"/>
</dbReference>
<dbReference type="Gene3D" id="3.40.50.1820">
    <property type="entry name" value="alpha/beta hydrolase"/>
    <property type="match status" value="1"/>
</dbReference>